<protein>
    <submittedName>
        <fullName evidence="2">Oxidoreductase</fullName>
    </submittedName>
</protein>
<organism evidence="2 3">
    <name type="scientific">Amycolatopsis antarctica</name>
    <dbReference type="NCBI Taxonomy" id="1854586"/>
    <lineage>
        <taxon>Bacteria</taxon>
        <taxon>Bacillati</taxon>
        <taxon>Actinomycetota</taxon>
        <taxon>Actinomycetes</taxon>
        <taxon>Pseudonocardiales</taxon>
        <taxon>Pseudonocardiaceae</taxon>
        <taxon>Amycolatopsis</taxon>
    </lineage>
</organism>
<accession>A0A263CZG8</accession>
<dbReference type="GO" id="GO:0016491">
    <property type="term" value="F:oxidoreductase activity"/>
    <property type="evidence" value="ECO:0007669"/>
    <property type="project" value="InterPro"/>
</dbReference>
<dbReference type="InterPro" id="IPR036188">
    <property type="entry name" value="FAD/NAD-bd_sf"/>
</dbReference>
<dbReference type="Gene3D" id="3.50.50.60">
    <property type="entry name" value="FAD/NAD(P)-binding domain"/>
    <property type="match status" value="1"/>
</dbReference>
<reference evidence="2 3" key="1">
    <citation type="submission" date="2017-07" db="EMBL/GenBank/DDBJ databases">
        <title>Amycolatopsis antarcticus sp. nov., isolated from the surface of an Antarcticus brown macroalga.</title>
        <authorList>
            <person name="Wang J."/>
            <person name="Leiva S."/>
            <person name="Huang J."/>
            <person name="Huang Y."/>
        </authorList>
    </citation>
    <scope>NUCLEOTIDE SEQUENCE [LARGE SCALE GENOMIC DNA]</scope>
    <source>
        <strain evidence="2 3">AU-G6</strain>
    </source>
</reference>
<dbReference type="OrthoDB" id="9767561at2"/>
<dbReference type="SUPFAM" id="SSF51905">
    <property type="entry name" value="FAD/NAD(P)-binding domain"/>
    <property type="match status" value="1"/>
</dbReference>
<dbReference type="InterPro" id="IPR002937">
    <property type="entry name" value="Amino_oxidase"/>
</dbReference>
<comment type="caution">
    <text evidence="2">The sequence shown here is derived from an EMBL/GenBank/DDBJ whole genome shotgun (WGS) entry which is preliminary data.</text>
</comment>
<feature type="domain" description="Amine oxidase" evidence="1">
    <location>
        <begin position="18"/>
        <end position="409"/>
    </location>
</feature>
<dbReference type="InParanoid" id="A0A263CZG8"/>
<dbReference type="AlphaFoldDB" id="A0A263CZG8"/>
<keyword evidence="3" id="KW-1185">Reference proteome</keyword>
<evidence type="ECO:0000313" key="3">
    <source>
        <dbReference type="Proteomes" id="UP000242444"/>
    </source>
</evidence>
<proteinExistence type="predicted"/>
<dbReference type="Pfam" id="PF01593">
    <property type="entry name" value="Amino_oxidase"/>
    <property type="match status" value="1"/>
</dbReference>
<dbReference type="Proteomes" id="UP000242444">
    <property type="component" value="Unassembled WGS sequence"/>
</dbReference>
<sequence>MGNAYSPDADVVIAGAGLAGLAAAVTLHEAGLRVLVLEAGPEPGGRVRTDVVAGFRLDHGFQVLNPAYPAVRDLVDVDALRPGRFWRALRIVDGDRSRLLGNPLDSARALRDLWPPGAIRARDLPALAALSARDLAVAGGTLTGATDRPTHAELRRRGLSEEIVDGVLRPFLAGVFLEAELETSARFFHLVWRTFLRGTPVLPAAGMGALPAQLASRLPAGSVRCDTPVREVTAGATPRVRTDDGPVRAGAVVVATDGTVAARLLPGIAEPAWKQVTTRYFGTGQAPLDEPVIVVDARGGPVVNTSVLSAVAPSYAPADAALVSASTLDPDADERSIREHLAALYRTSARDWELLGTYRVPRALPAMPAPHPVRKPVRHSPGVYVCGDHRDTSSIQGALVSGRRAASAAIAGLH</sequence>
<dbReference type="PANTHER" id="PTHR42841">
    <property type="entry name" value="AMINE OXIDASE"/>
    <property type="match status" value="1"/>
</dbReference>
<dbReference type="RefSeq" id="WP_094864146.1">
    <property type="nucleotide sequence ID" value="NZ_NKYE01000012.1"/>
</dbReference>
<name>A0A263CZG8_9PSEU</name>
<evidence type="ECO:0000313" key="2">
    <source>
        <dbReference type="EMBL" id="OZM71564.1"/>
    </source>
</evidence>
<dbReference type="EMBL" id="NKYE01000012">
    <property type="protein sequence ID" value="OZM71564.1"/>
    <property type="molecule type" value="Genomic_DNA"/>
</dbReference>
<evidence type="ECO:0000259" key="1">
    <source>
        <dbReference type="Pfam" id="PF01593"/>
    </source>
</evidence>
<gene>
    <name evidence="2" type="ORF">CFN78_18695</name>
</gene>